<accession>A0A1H7KMD2</accession>
<name>A0A1H7KMD2_9SPHN</name>
<protein>
    <submittedName>
        <fullName evidence="2">Uncharacterized protein</fullName>
    </submittedName>
</protein>
<feature type="transmembrane region" description="Helical" evidence="1">
    <location>
        <begin position="35"/>
        <end position="57"/>
    </location>
</feature>
<dbReference type="Proteomes" id="UP000199214">
    <property type="component" value="Unassembled WGS sequence"/>
</dbReference>
<keyword evidence="1" id="KW-1133">Transmembrane helix</keyword>
<dbReference type="RefSeq" id="WP_093005028.1">
    <property type="nucleotide sequence ID" value="NZ_FNZZ01000002.1"/>
</dbReference>
<sequence length="62" mass="6330">MSDEPNEILEAAKAAKVHKDAGADKAKASDKARRWQLGGIVGVGIGSAAVAAALLFANGKKR</sequence>
<gene>
    <name evidence="2" type="ORF">SAMN05216382_1023</name>
</gene>
<reference evidence="3" key="1">
    <citation type="submission" date="2016-10" db="EMBL/GenBank/DDBJ databases">
        <authorList>
            <person name="Varghese N."/>
            <person name="Submissions S."/>
        </authorList>
    </citation>
    <scope>NUCLEOTIDE SEQUENCE [LARGE SCALE GENOMIC DNA]</scope>
    <source>
        <strain evidence="3">JS21-1</strain>
    </source>
</reference>
<evidence type="ECO:0000256" key="1">
    <source>
        <dbReference type="SAM" id="Phobius"/>
    </source>
</evidence>
<keyword evidence="3" id="KW-1185">Reference proteome</keyword>
<organism evidence="2 3">
    <name type="scientific">Sphingomonas palmae</name>
    <dbReference type="NCBI Taxonomy" id="1855283"/>
    <lineage>
        <taxon>Bacteria</taxon>
        <taxon>Pseudomonadati</taxon>
        <taxon>Pseudomonadota</taxon>
        <taxon>Alphaproteobacteria</taxon>
        <taxon>Sphingomonadales</taxon>
        <taxon>Sphingomonadaceae</taxon>
        <taxon>Sphingomonas</taxon>
    </lineage>
</organism>
<keyword evidence="1" id="KW-0812">Transmembrane</keyword>
<evidence type="ECO:0000313" key="3">
    <source>
        <dbReference type="Proteomes" id="UP000199214"/>
    </source>
</evidence>
<proteinExistence type="predicted"/>
<evidence type="ECO:0000313" key="2">
    <source>
        <dbReference type="EMBL" id="SEK87676.1"/>
    </source>
</evidence>
<keyword evidence="1" id="KW-0472">Membrane</keyword>
<dbReference type="EMBL" id="FNZZ01000002">
    <property type="protein sequence ID" value="SEK87676.1"/>
    <property type="molecule type" value="Genomic_DNA"/>
</dbReference>
<dbReference type="AlphaFoldDB" id="A0A1H7KMD2"/>
<dbReference type="STRING" id="1855283.SAMN05216382_1023"/>